<evidence type="ECO:0000256" key="1">
    <source>
        <dbReference type="SAM" id="Phobius"/>
    </source>
</evidence>
<keyword evidence="1" id="KW-0472">Membrane</keyword>
<dbReference type="Proteomes" id="UP001497600">
    <property type="component" value="Chromosome E"/>
</dbReference>
<keyword evidence="1" id="KW-1133">Transmembrane helix</keyword>
<feature type="transmembrane region" description="Helical" evidence="1">
    <location>
        <begin position="6"/>
        <end position="25"/>
    </location>
</feature>
<organism evidence="2 3">
    <name type="scientific">[Candida] anglica</name>
    <dbReference type="NCBI Taxonomy" id="148631"/>
    <lineage>
        <taxon>Eukaryota</taxon>
        <taxon>Fungi</taxon>
        <taxon>Dikarya</taxon>
        <taxon>Ascomycota</taxon>
        <taxon>Saccharomycotina</taxon>
        <taxon>Pichiomycetes</taxon>
        <taxon>Debaryomycetaceae</taxon>
        <taxon>Kurtzmaniella</taxon>
    </lineage>
</organism>
<protein>
    <submittedName>
        <fullName evidence="2">Uncharacterized protein</fullName>
    </submittedName>
</protein>
<reference evidence="2 3" key="1">
    <citation type="submission" date="2024-01" db="EMBL/GenBank/DDBJ databases">
        <authorList>
            <consortium name="Genoscope - CEA"/>
            <person name="William W."/>
        </authorList>
    </citation>
    <scope>NUCLEOTIDE SEQUENCE [LARGE SCALE GENOMIC DNA]</scope>
    <source>
        <strain evidence="2 3">29B2s-10</strain>
    </source>
</reference>
<dbReference type="EMBL" id="OZ004257">
    <property type="protein sequence ID" value="CAK7906586.1"/>
    <property type="molecule type" value="Genomic_DNA"/>
</dbReference>
<evidence type="ECO:0000313" key="3">
    <source>
        <dbReference type="Proteomes" id="UP001497600"/>
    </source>
</evidence>
<gene>
    <name evidence="2" type="ORF">CAAN4_E01464</name>
</gene>
<sequence length="63" mass="7167">MYCSDQFISFLLISDLIACILTIVVTKRNIFVIASIALKVEIGLIEEYWSYQIEHTTADLNAL</sequence>
<proteinExistence type="predicted"/>
<evidence type="ECO:0000313" key="2">
    <source>
        <dbReference type="EMBL" id="CAK7906586.1"/>
    </source>
</evidence>
<name>A0ABP0EGB4_9ASCO</name>
<accession>A0ABP0EGB4</accession>
<keyword evidence="1" id="KW-0812">Transmembrane</keyword>
<keyword evidence="3" id="KW-1185">Reference proteome</keyword>